<evidence type="ECO:0000256" key="1">
    <source>
        <dbReference type="SAM" id="Phobius"/>
    </source>
</evidence>
<keyword evidence="1" id="KW-1133">Transmembrane helix</keyword>
<dbReference type="Proteomes" id="UP001595937">
    <property type="component" value="Unassembled WGS sequence"/>
</dbReference>
<protein>
    <submittedName>
        <fullName evidence="2">Uncharacterized protein</fullName>
    </submittedName>
</protein>
<accession>A0ABW0FG34</accession>
<keyword evidence="1" id="KW-0472">Membrane</keyword>
<reference evidence="3" key="1">
    <citation type="journal article" date="2019" name="Int. J. Syst. Evol. Microbiol.">
        <title>The Global Catalogue of Microorganisms (GCM) 10K type strain sequencing project: providing services to taxonomists for standard genome sequencing and annotation.</title>
        <authorList>
            <consortium name="The Broad Institute Genomics Platform"/>
            <consortium name="The Broad Institute Genome Sequencing Center for Infectious Disease"/>
            <person name="Wu L."/>
            <person name="Ma J."/>
        </authorList>
    </citation>
    <scope>NUCLEOTIDE SEQUENCE [LARGE SCALE GENOMIC DNA]</scope>
    <source>
        <strain evidence="3">CGMCC 1.16455</strain>
    </source>
</reference>
<evidence type="ECO:0000313" key="2">
    <source>
        <dbReference type="EMBL" id="MFC5298352.1"/>
    </source>
</evidence>
<dbReference type="RefSeq" id="WP_343922359.1">
    <property type="nucleotide sequence ID" value="NZ_BAAAIR010000016.1"/>
</dbReference>
<sequence length="68" mass="7143">MSHEPMSSLVASERRTFSALALMGAAIVALLLVAVTGTILLESPTMHIPDSTTHGAFLDALVILILQV</sequence>
<keyword evidence="3" id="KW-1185">Reference proteome</keyword>
<evidence type="ECO:0000313" key="3">
    <source>
        <dbReference type="Proteomes" id="UP001595937"/>
    </source>
</evidence>
<proteinExistence type="predicted"/>
<organism evidence="2 3">
    <name type="scientific">Brachybacterium tyrofermentans</name>
    <dbReference type="NCBI Taxonomy" id="47848"/>
    <lineage>
        <taxon>Bacteria</taxon>
        <taxon>Bacillati</taxon>
        <taxon>Actinomycetota</taxon>
        <taxon>Actinomycetes</taxon>
        <taxon>Micrococcales</taxon>
        <taxon>Dermabacteraceae</taxon>
        <taxon>Brachybacterium</taxon>
    </lineage>
</organism>
<feature type="transmembrane region" description="Helical" evidence="1">
    <location>
        <begin position="20"/>
        <end position="41"/>
    </location>
</feature>
<dbReference type="GeneID" id="303296105"/>
<comment type="caution">
    <text evidence="2">The sequence shown here is derived from an EMBL/GenBank/DDBJ whole genome shotgun (WGS) entry which is preliminary data.</text>
</comment>
<dbReference type="EMBL" id="JBHSLN010000025">
    <property type="protein sequence ID" value="MFC5298352.1"/>
    <property type="molecule type" value="Genomic_DNA"/>
</dbReference>
<name>A0ABW0FG34_9MICO</name>
<keyword evidence="1" id="KW-0812">Transmembrane</keyword>
<gene>
    <name evidence="2" type="ORF">ACFPK8_12590</name>
</gene>